<gene>
    <name evidence="1" type="ORF">DPEC_G00183450</name>
</gene>
<accession>A0ACC2GAS8</accession>
<evidence type="ECO:0000313" key="1">
    <source>
        <dbReference type="EMBL" id="KAJ8000737.1"/>
    </source>
</evidence>
<proteinExistence type="predicted"/>
<evidence type="ECO:0000313" key="2">
    <source>
        <dbReference type="Proteomes" id="UP001157502"/>
    </source>
</evidence>
<dbReference type="EMBL" id="CM055742">
    <property type="protein sequence ID" value="KAJ8000737.1"/>
    <property type="molecule type" value="Genomic_DNA"/>
</dbReference>
<organism evidence="1 2">
    <name type="scientific">Dallia pectoralis</name>
    <name type="common">Alaska blackfish</name>
    <dbReference type="NCBI Taxonomy" id="75939"/>
    <lineage>
        <taxon>Eukaryota</taxon>
        <taxon>Metazoa</taxon>
        <taxon>Chordata</taxon>
        <taxon>Craniata</taxon>
        <taxon>Vertebrata</taxon>
        <taxon>Euteleostomi</taxon>
        <taxon>Actinopterygii</taxon>
        <taxon>Neopterygii</taxon>
        <taxon>Teleostei</taxon>
        <taxon>Protacanthopterygii</taxon>
        <taxon>Esociformes</taxon>
        <taxon>Umbridae</taxon>
        <taxon>Dallia</taxon>
    </lineage>
</organism>
<sequence length="29" mass="3204">MLTRTSHMLSQSQTHSANQSHSCCGARRS</sequence>
<keyword evidence="2" id="KW-1185">Reference proteome</keyword>
<dbReference type="Proteomes" id="UP001157502">
    <property type="component" value="Chromosome 15"/>
</dbReference>
<reference evidence="1" key="1">
    <citation type="submission" date="2021-05" db="EMBL/GenBank/DDBJ databases">
        <authorList>
            <person name="Pan Q."/>
            <person name="Jouanno E."/>
            <person name="Zahm M."/>
            <person name="Klopp C."/>
            <person name="Cabau C."/>
            <person name="Louis A."/>
            <person name="Berthelot C."/>
            <person name="Parey E."/>
            <person name="Roest Crollius H."/>
            <person name="Montfort J."/>
            <person name="Robinson-Rechavi M."/>
            <person name="Bouchez O."/>
            <person name="Lampietro C."/>
            <person name="Lopez Roques C."/>
            <person name="Donnadieu C."/>
            <person name="Postlethwait J."/>
            <person name="Bobe J."/>
            <person name="Dillon D."/>
            <person name="Chandos A."/>
            <person name="von Hippel F."/>
            <person name="Guiguen Y."/>
        </authorList>
    </citation>
    <scope>NUCLEOTIDE SEQUENCE</scope>
    <source>
        <strain evidence="1">YG-Jan2019</strain>
    </source>
</reference>
<name>A0ACC2GAS8_DALPE</name>
<protein>
    <submittedName>
        <fullName evidence="1">Uncharacterized protein</fullName>
    </submittedName>
</protein>
<comment type="caution">
    <text evidence="1">The sequence shown here is derived from an EMBL/GenBank/DDBJ whole genome shotgun (WGS) entry which is preliminary data.</text>
</comment>